<dbReference type="EMBL" id="VCAZ01000090">
    <property type="protein sequence ID" value="TSR04336.1"/>
    <property type="molecule type" value="Genomic_DNA"/>
</dbReference>
<accession>A0A556V0X7</accession>
<name>A0A556V0X7_BAGYA</name>
<evidence type="ECO:0000259" key="19">
    <source>
        <dbReference type="Pfam" id="PF00288"/>
    </source>
</evidence>
<keyword evidence="8 18" id="KW-0547">Nucleotide-binding</keyword>
<evidence type="ECO:0000256" key="3">
    <source>
        <dbReference type="ARBA" id="ARBA00012103"/>
    </source>
</evidence>
<dbReference type="FunFam" id="3.30.230.10:FF:000027">
    <property type="entry name" value="Mevalonate kinase"/>
    <property type="match status" value="1"/>
</dbReference>
<comment type="function">
    <text evidence="18">Catalyzes the phosphorylation of mevalonate to mevalonate 5-phosphate, a key step in isoprenoid and cholesterol biosynthesis.</text>
</comment>
<keyword evidence="22" id="KW-1185">Reference proteome</keyword>
<comment type="catalytic activity">
    <reaction evidence="18">
        <text>(R)-mevalonate + ATP = (R)-5-phosphomevalonate + ADP + H(+)</text>
        <dbReference type="Rhea" id="RHEA:17065"/>
        <dbReference type="ChEBI" id="CHEBI:15378"/>
        <dbReference type="ChEBI" id="CHEBI:30616"/>
        <dbReference type="ChEBI" id="CHEBI:36464"/>
        <dbReference type="ChEBI" id="CHEBI:58146"/>
        <dbReference type="ChEBI" id="CHEBI:456216"/>
        <dbReference type="EC" id="2.7.1.36"/>
    </reaction>
</comment>
<evidence type="ECO:0000256" key="1">
    <source>
        <dbReference type="ARBA" id="ARBA00004496"/>
    </source>
</evidence>
<keyword evidence="18" id="KW-0153">Cholesterol metabolism</keyword>
<keyword evidence="4 18" id="KW-0963">Cytoplasm</keyword>
<dbReference type="InterPro" id="IPR013750">
    <property type="entry name" value="GHMP_kinase_C_dom"/>
</dbReference>
<dbReference type="InterPro" id="IPR006203">
    <property type="entry name" value="GHMP_knse_ATP-bd_CS"/>
</dbReference>
<dbReference type="InterPro" id="IPR020568">
    <property type="entry name" value="Ribosomal_Su5_D2-typ_SF"/>
</dbReference>
<reference evidence="21 22" key="1">
    <citation type="journal article" date="2019" name="Genome Biol. Evol.">
        <title>Whole-Genome Sequencing of the Giant Devil Catfish, Bagarius yarrelli.</title>
        <authorList>
            <person name="Jiang W."/>
            <person name="Lv Y."/>
            <person name="Cheng L."/>
            <person name="Yang K."/>
            <person name="Chao B."/>
            <person name="Wang X."/>
            <person name="Li Y."/>
            <person name="Pan X."/>
            <person name="You X."/>
            <person name="Zhang Y."/>
            <person name="Yang J."/>
            <person name="Li J."/>
            <person name="Zhang X."/>
            <person name="Liu S."/>
            <person name="Sun C."/>
            <person name="Yang J."/>
            <person name="Shi Q."/>
        </authorList>
    </citation>
    <scope>NUCLEOTIDE SEQUENCE [LARGE SCALE GENOMIC DNA]</scope>
    <source>
        <strain evidence="21">JWS20170419001</strain>
        <tissue evidence="21">Muscle</tissue>
    </source>
</reference>
<dbReference type="NCBIfam" id="TIGR00549">
    <property type="entry name" value="mevalon_kin"/>
    <property type="match status" value="1"/>
</dbReference>
<evidence type="ECO:0000256" key="15">
    <source>
        <dbReference type="ARBA" id="ARBA00023166"/>
    </source>
</evidence>
<keyword evidence="10 18" id="KW-0067">ATP-binding</keyword>
<evidence type="ECO:0000256" key="18">
    <source>
        <dbReference type="RuleBase" id="RU363087"/>
    </source>
</evidence>
<dbReference type="GO" id="GO:0005829">
    <property type="term" value="C:cytosol"/>
    <property type="evidence" value="ECO:0007669"/>
    <property type="project" value="TreeGrafter"/>
</dbReference>
<evidence type="ECO:0000256" key="5">
    <source>
        <dbReference type="ARBA" id="ARBA00022516"/>
    </source>
</evidence>
<dbReference type="UniPathway" id="UPA00057">
    <property type="reaction ID" value="UER00098"/>
</dbReference>
<dbReference type="PROSITE" id="PS00627">
    <property type="entry name" value="GHMP_KINASES_ATP"/>
    <property type="match status" value="1"/>
</dbReference>
<evidence type="ECO:0000256" key="4">
    <source>
        <dbReference type="ARBA" id="ARBA00022490"/>
    </source>
</evidence>
<evidence type="ECO:0000256" key="7">
    <source>
        <dbReference type="ARBA" id="ARBA00022723"/>
    </source>
</evidence>
<dbReference type="OrthoDB" id="1652964at2759"/>
<dbReference type="InterPro" id="IPR006205">
    <property type="entry name" value="Mev_gal_kin"/>
</dbReference>
<dbReference type="SUPFAM" id="SSF54211">
    <property type="entry name" value="Ribosomal protein S5 domain 2-like"/>
    <property type="match status" value="1"/>
</dbReference>
<evidence type="ECO:0000256" key="16">
    <source>
        <dbReference type="ARBA" id="ARBA00023221"/>
    </source>
</evidence>
<dbReference type="InterPro" id="IPR036554">
    <property type="entry name" value="GHMP_kinase_C_sf"/>
</dbReference>
<evidence type="ECO:0000256" key="14">
    <source>
        <dbReference type="ARBA" id="ARBA00023098"/>
    </source>
</evidence>
<keyword evidence="15 18" id="KW-1207">Sterol metabolism</keyword>
<evidence type="ECO:0000256" key="10">
    <source>
        <dbReference type="ARBA" id="ARBA00022840"/>
    </source>
</evidence>
<keyword evidence="7" id="KW-0479">Metal-binding</keyword>
<dbReference type="GO" id="GO:0006695">
    <property type="term" value="P:cholesterol biosynthetic process"/>
    <property type="evidence" value="ECO:0007669"/>
    <property type="project" value="UniProtKB-KW"/>
</dbReference>
<evidence type="ECO:0000256" key="8">
    <source>
        <dbReference type="ARBA" id="ARBA00022741"/>
    </source>
</evidence>
<evidence type="ECO:0000256" key="2">
    <source>
        <dbReference type="ARBA" id="ARBA00006495"/>
    </source>
</evidence>
<dbReference type="AlphaFoldDB" id="A0A556V0X7"/>
<feature type="domain" description="GHMP kinase C-terminal" evidence="20">
    <location>
        <begin position="263"/>
        <end position="331"/>
    </location>
</feature>
<evidence type="ECO:0000256" key="9">
    <source>
        <dbReference type="ARBA" id="ARBA00022777"/>
    </source>
</evidence>
<dbReference type="EC" id="2.7.1.36" evidence="3 18"/>
<keyword evidence="13 18" id="KW-0756">Sterol biosynthesis</keyword>
<feature type="domain" description="GHMP kinase N-terminal" evidence="19">
    <location>
        <begin position="94"/>
        <end position="182"/>
    </location>
</feature>
<dbReference type="InterPro" id="IPR014721">
    <property type="entry name" value="Ribsml_uS5_D2-typ_fold_subgr"/>
</dbReference>
<dbReference type="GO" id="GO:0005524">
    <property type="term" value="F:ATP binding"/>
    <property type="evidence" value="ECO:0007669"/>
    <property type="project" value="UniProtKB-KW"/>
</dbReference>
<protein>
    <recommendedName>
        <fullName evidence="3 18">Mevalonate kinase</fullName>
        <shortName evidence="18">MK</shortName>
        <ecNumber evidence="3 18">2.7.1.36</ecNumber>
    </recommendedName>
</protein>
<keyword evidence="18" id="KW-0152">Cholesterol biosynthesis</keyword>
<evidence type="ECO:0000313" key="22">
    <source>
        <dbReference type="Proteomes" id="UP000319801"/>
    </source>
</evidence>
<evidence type="ECO:0000313" key="21">
    <source>
        <dbReference type="EMBL" id="TSR04336.1"/>
    </source>
</evidence>
<evidence type="ECO:0000256" key="12">
    <source>
        <dbReference type="ARBA" id="ARBA00022955"/>
    </source>
</evidence>
<dbReference type="Proteomes" id="UP000319801">
    <property type="component" value="Unassembled WGS sequence"/>
</dbReference>
<evidence type="ECO:0000256" key="6">
    <source>
        <dbReference type="ARBA" id="ARBA00022679"/>
    </source>
</evidence>
<organism evidence="21 22">
    <name type="scientific">Bagarius yarrelli</name>
    <name type="common">Goonch</name>
    <name type="synonym">Bagrus yarrelli</name>
    <dbReference type="NCBI Taxonomy" id="175774"/>
    <lineage>
        <taxon>Eukaryota</taxon>
        <taxon>Metazoa</taxon>
        <taxon>Chordata</taxon>
        <taxon>Craniata</taxon>
        <taxon>Vertebrata</taxon>
        <taxon>Euteleostomi</taxon>
        <taxon>Actinopterygii</taxon>
        <taxon>Neopterygii</taxon>
        <taxon>Teleostei</taxon>
        <taxon>Ostariophysi</taxon>
        <taxon>Siluriformes</taxon>
        <taxon>Sisoridae</taxon>
        <taxon>Sisorinae</taxon>
        <taxon>Bagarius</taxon>
    </lineage>
</organism>
<keyword evidence="11" id="KW-0460">Magnesium</keyword>
<dbReference type="GO" id="GO:0004496">
    <property type="term" value="F:mevalonate kinase activity"/>
    <property type="evidence" value="ECO:0007669"/>
    <property type="project" value="UniProtKB-EC"/>
</dbReference>
<gene>
    <name evidence="21" type="ORF">Baya_10943</name>
</gene>
<dbReference type="Pfam" id="PF00288">
    <property type="entry name" value="GHMP_kinases_N"/>
    <property type="match status" value="1"/>
</dbReference>
<dbReference type="PANTHER" id="PTHR43290">
    <property type="entry name" value="MEVALONATE KINASE"/>
    <property type="match status" value="1"/>
</dbReference>
<dbReference type="Gene3D" id="3.30.230.10">
    <property type="match status" value="1"/>
</dbReference>
<dbReference type="FunFam" id="3.30.70.890:FF:000003">
    <property type="entry name" value="Mevalonate kinase"/>
    <property type="match status" value="1"/>
</dbReference>
<dbReference type="Gene3D" id="3.30.70.890">
    <property type="entry name" value="GHMP kinase, C-terminal domain"/>
    <property type="match status" value="1"/>
</dbReference>
<keyword evidence="14 18" id="KW-0443">Lipid metabolism</keyword>
<evidence type="ECO:0000256" key="13">
    <source>
        <dbReference type="ARBA" id="ARBA00023011"/>
    </source>
</evidence>
<keyword evidence="6 18" id="KW-0808">Transferase</keyword>
<comment type="pathway">
    <text evidence="17 18">Isoprenoid biosynthesis; isopentenyl diphosphate biosynthesis via mevalonate pathway; isopentenyl diphosphate from (R)-mevalonate: step 1/3.</text>
</comment>
<dbReference type="PANTHER" id="PTHR43290:SF2">
    <property type="entry name" value="MEVALONATE KINASE"/>
    <property type="match status" value="1"/>
</dbReference>
<keyword evidence="12 18" id="KW-0752">Steroid biosynthesis</keyword>
<evidence type="ECO:0000259" key="20">
    <source>
        <dbReference type="Pfam" id="PF08544"/>
    </source>
</evidence>
<comment type="similarity">
    <text evidence="2 18">Belongs to the GHMP kinase family. Mevalonate kinase subfamily.</text>
</comment>
<proteinExistence type="inferred from homology"/>
<keyword evidence="9 18" id="KW-0418">Kinase</keyword>
<keyword evidence="5 18" id="KW-0444">Lipid biosynthesis</keyword>
<dbReference type="SUPFAM" id="SSF55060">
    <property type="entry name" value="GHMP Kinase, C-terminal domain"/>
    <property type="match status" value="1"/>
</dbReference>
<dbReference type="GO" id="GO:0046872">
    <property type="term" value="F:metal ion binding"/>
    <property type="evidence" value="ECO:0007669"/>
    <property type="project" value="UniProtKB-KW"/>
</dbReference>
<dbReference type="Pfam" id="PF08544">
    <property type="entry name" value="GHMP_kinases_C"/>
    <property type="match status" value="1"/>
</dbReference>
<dbReference type="GO" id="GO:0019287">
    <property type="term" value="P:isopentenyl diphosphate biosynthetic process, mevalonate pathway"/>
    <property type="evidence" value="ECO:0007669"/>
    <property type="project" value="UniProtKB-UniPathway"/>
</dbReference>
<evidence type="ECO:0000256" key="11">
    <source>
        <dbReference type="ARBA" id="ARBA00022842"/>
    </source>
</evidence>
<comment type="caution">
    <text evidence="21">The sequence shown here is derived from an EMBL/GenBank/DDBJ whole genome shotgun (WGS) entry which is preliminary data.</text>
</comment>
<keyword evidence="16 18" id="KW-0753">Steroid metabolism</keyword>
<dbReference type="PRINTS" id="PR00959">
    <property type="entry name" value="MEVGALKINASE"/>
</dbReference>
<dbReference type="InterPro" id="IPR006204">
    <property type="entry name" value="GHMP_kinase_N_dom"/>
</dbReference>
<comment type="subcellular location">
    <subcellularLocation>
        <location evidence="1 18">Cytoplasm</location>
    </subcellularLocation>
</comment>
<evidence type="ECO:0000256" key="17">
    <source>
        <dbReference type="ARBA" id="ARBA00029438"/>
    </source>
</evidence>
<sequence>MAAVQECFISAPGKSILHGEHAVVHGKVALAVALNLRTYLRLQVASSSQVSISLPNINTFLCWDLRELTAIADGSTDTRSMAVLAFLYTYLCVFSESEVLPGLKVCVWSELPTGAGLGSSAAYTVCVSAALLTARGTISSPLTHSQESARWSEQELELINSWAFQGEKIIHGNPSGVDNAVGTWGGFLRYHAGKITPLSKVPTLRILLTNTNVPRSTKLLVSRVKDRINQYPTVMIPVLESVDAVSRICECTLAEMATEGASAKHYSTLEDLIDINQQHLNVMGVGHEALNTLCQLTLAHGLHSKLTGAGGGGCAITLLTPETGECVVRDVIEDLKKLGFDCWETSIGSPGVLMHSPTSLTHSVIHILNKY</sequence>